<evidence type="ECO:0000313" key="2">
    <source>
        <dbReference type="Proteomes" id="UP000241690"/>
    </source>
</evidence>
<accession>A0A2T4A7X6</accession>
<keyword evidence="2" id="KW-1185">Reference proteome</keyword>
<dbReference type="RefSeq" id="XP_024772852.1">
    <property type="nucleotide sequence ID" value="XM_024915336.1"/>
</dbReference>
<gene>
    <name evidence="1" type="ORF">M431DRAFT_458790</name>
</gene>
<sequence>MGGGGAPAALSALFFSRGEGRWPDSRRLDWQGVAGCRCRCTKPWPQGFLLLGDPREEFVPCSGYLLVQDSRYRTGGGASDDAGTGGFAPQSPAFTICQVGDEWSDPCVAKVPAQYGMAHAGQGARSQVTAERVGGGSVGDCLGGLASAV</sequence>
<evidence type="ECO:0000313" key="1">
    <source>
        <dbReference type="EMBL" id="PTB53175.1"/>
    </source>
</evidence>
<organism evidence="1 2">
    <name type="scientific">Trichoderma harzianum CBS 226.95</name>
    <dbReference type="NCBI Taxonomy" id="983964"/>
    <lineage>
        <taxon>Eukaryota</taxon>
        <taxon>Fungi</taxon>
        <taxon>Dikarya</taxon>
        <taxon>Ascomycota</taxon>
        <taxon>Pezizomycotina</taxon>
        <taxon>Sordariomycetes</taxon>
        <taxon>Hypocreomycetidae</taxon>
        <taxon>Hypocreales</taxon>
        <taxon>Hypocreaceae</taxon>
        <taxon>Trichoderma</taxon>
    </lineage>
</organism>
<proteinExistence type="predicted"/>
<name>A0A2T4A7X6_TRIHA</name>
<reference evidence="1 2" key="1">
    <citation type="submission" date="2016-07" db="EMBL/GenBank/DDBJ databases">
        <title>Multiple horizontal gene transfer events from other fungi enriched the ability of initially mycotrophic Trichoderma (Ascomycota) to feed on dead plant biomass.</title>
        <authorList>
            <consortium name="DOE Joint Genome Institute"/>
            <person name="Aerts A."/>
            <person name="Atanasova L."/>
            <person name="Chenthamara K."/>
            <person name="Zhang J."/>
            <person name="Grujic M."/>
            <person name="Henrissat B."/>
            <person name="Kuo A."/>
            <person name="Salamov A."/>
            <person name="Lipzen A."/>
            <person name="Labutti K."/>
            <person name="Barry K."/>
            <person name="Miao Y."/>
            <person name="Rahimi M.J."/>
            <person name="Shen Q."/>
            <person name="Grigoriev I.V."/>
            <person name="Kubicek C.P."/>
            <person name="Druzhinina I.S."/>
        </authorList>
    </citation>
    <scope>NUCLEOTIDE SEQUENCE [LARGE SCALE GENOMIC DNA]</scope>
    <source>
        <strain evidence="1 2">CBS 226.95</strain>
    </source>
</reference>
<dbReference type="Proteomes" id="UP000241690">
    <property type="component" value="Unassembled WGS sequence"/>
</dbReference>
<dbReference type="AlphaFoldDB" id="A0A2T4A7X6"/>
<protein>
    <submittedName>
        <fullName evidence="1">Uncharacterized protein</fullName>
    </submittedName>
</protein>
<dbReference type="GeneID" id="36623903"/>
<dbReference type="EMBL" id="KZ679682">
    <property type="protein sequence ID" value="PTB53175.1"/>
    <property type="molecule type" value="Genomic_DNA"/>
</dbReference>